<name>A0A1Y4M1R1_9FIRM</name>
<keyword evidence="4" id="KW-1185">Reference proteome</keyword>
<gene>
    <name evidence="3" type="ORF">B5F14_05585</name>
</gene>
<feature type="domain" description="MobA/VirD2-like nuclease" evidence="2">
    <location>
        <begin position="45"/>
        <end position="173"/>
    </location>
</feature>
<dbReference type="RefSeq" id="WP_087158601.1">
    <property type="nucleotide sequence ID" value="NZ_NFKM01000009.1"/>
</dbReference>
<protein>
    <recommendedName>
        <fullName evidence="2">MobA/VirD2-like nuclease domain-containing protein</fullName>
    </recommendedName>
</protein>
<comment type="caution">
    <text evidence="3">The sequence shown here is derived from an EMBL/GenBank/DDBJ whole genome shotgun (WGS) entry which is preliminary data.</text>
</comment>
<dbReference type="Proteomes" id="UP000195447">
    <property type="component" value="Unassembled WGS sequence"/>
</dbReference>
<evidence type="ECO:0000313" key="4">
    <source>
        <dbReference type="Proteomes" id="UP000195447"/>
    </source>
</evidence>
<evidence type="ECO:0000313" key="3">
    <source>
        <dbReference type="EMBL" id="OUP60582.1"/>
    </source>
</evidence>
<proteinExistence type="predicted"/>
<dbReference type="EMBL" id="NFKM01000009">
    <property type="protein sequence ID" value="OUP60582.1"/>
    <property type="molecule type" value="Genomic_DNA"/>
</dbReference>
<evidence type="ECO:0000256" key="1">
    <source>
        <dbReference type="SAM" id="MobiDB-lite"/>
    </source>
</evidence>
<dbReference type="AlphaFoldDB" id="A0A1Y4M1R1"/>
<accession>A0A1Y4M1R1</accession>
<organism evidence="3 4">
    <name type="scientific">Faecalitalea cylindroides</name>
    <dbReference type="NCBI Taxonomy" id="39483"/>
    <lineage>
        <taxon>Bacteria</taxon>
        <taxon>Bacillati</taxon>
        <taxon>Bacillota</taxon>
        <taxon>Erysipelotrichia</taxon>
        <taxon>Erysipelotrichales</taxon>
        <taxon>Erysipelotrichaceae</taxon>
        <taxon>Faecalitalea</taxon>
    </lineage>
</organism>
<evidence type="ECO:0000259" key="2">
    <source>
        <dbReference type="Pfam" id="PF03432"/>
    </source>
</evidence>
<feature type="region of interest" description="Disordered" evidence="1">
    <location>
        <begin position="424"/>
        <end position="459"/>
    </location>
</feature>
<dbReference type="InterPro" id="IPR005094">
    <property type="entry name" value="Endonuclease_MobA/VirD2"/>
</dbReference>
<sequence>MATTKIWDVNSRLERLIDYASNPEKTENKTDMDYHYNGLGQTLSYTTNDLRTEKQLYVSGINCSYATALEDMMLTKKAFNKMDGILAFHAIQSFDPGEVDAELAHQIGIELANHMWGDRFEVLVATHLDKAHYHNHFVINSVSFKDGKRYYDNRQNYYRLREVSDQLCEKYNLSVIKDPQDKSLHYSEWKCIKEKKLSERELVRRDVEEAIARARNKKEFFKILEEMGYTLRFGKKYISLKHKDSKRAFRLQNLTKDGSYEMENILIRIYQKKPAHFEEPRYTRKTILKGNLKNTKKITGFRALYFRYLYLLGVLPKHSTRQRIHPLIKRDLLKLDQITEEVTFMGKKHIKTYEDFFMQEKQAQTSKNDMEKQRRCLYNKVKRCHDVETKDNLQQQIDSLTTQIKSLRKEVVLYERIKKRSKIMKDKMKQIKESEKEENQNDNRWRNSRSNDKDDLTRY</sequence>
<dbReference type="Pfam" id="PF03432">
    <property type="entry name" value="Relaxase"/>
    <property type="match status" value="1"/>
</dbReference>
<reference evidence="4" key="1">
    <citation type="submission" date="2017-04" db="EMBL/GenBank/DDBJ databases">
        <title>Function of individual gut microbiota members based on whole genome sequencing of pure cultures obtained from chicken caecum.</title>
        <authorList>
            <person name="Medvecky M."/>
            <person name="Cejkova D."/>
            <person name="Polansky O."/>
            <person name="Karasova D."/>
            <person name="Kubasova T."/>
            <person name="Cizek A."/>
            <person name="Rychlik I."/>
        </authorList>
    </citation>
    <scope>NUCLEOTIDE SEQUENCE [LARGE SCALE GENOMIC DNA]</scope>
    <source>
        <strain evidence="4">An178</strain>
    </source>
</reference>